<sequence>MDREELNKRFGVTEEQLDAWAEEYENGTWDASALGEVRRGRPSLADEEVKPVTFRIPESWIVAMDKRAEEKGITRSEFLRDAVEFALADRD</sequence>
<evidence type="ECO:0000313" key="2">
    <source>
        <dbReference type="EMBL" id="MRX83107.1"/>
    </source>
</evidence>
<evidence type="ECO:0000259" key="1">
    <source>
        <dbReference type="Pfam" id="PF01402"/>
    </source>
</evidence>
<dbReference type="RefSeq" id="WP_154333940.1">
    <property type="nucleotide sequence ID" value="NZ_CP063310.1"/>
</dbReference>
<evidence type="ECO:0000313" key="5">
    <source>
        <dbReference type="Proteomes" id="UP000478463"/>
    </source>
</evidence>
<dbReference type="EMBL" id="VTFY01000009">
    <property type="protein sequence ID" value="MRX83107.1"/>
    <property type="molecule type" value="Genomic_DNA"/>
</dbReference>
<dbReference type="InterPro" id="IPR002145">
    <property type="entry name" value="CopG"/>
</dbReference>
<keyword evidence="4" id="KW-1185">Reference proteome</keyword>
<reference evidence="4" key="1">
    <citation type="submission" date="2019-08" db="EMBL/GenBank/DDBJ databases">
        <title>Arthrobacter sp. nov., isolated from plateau pika and Tibetan wild ass.</title>
        <authorList>
            <person name="Ge Y."/>
        </authorList>
    </citation>
    <scope>NUCLEOTIDE SEQUENCE [LARGE SCALE GENOMIC DNA]</scope>
    <source>
        <strain evidence="4">HF-4214</strain>
    </source>
</reference>
<reference evidence="3 5" key="3">
    <citation type="submission" date="2020-10" db="EMBL/GenBank/DDBJ databases">
        <title>Eggerthella sp. nov., isolated from human feces.</title>
        <authorList>
            <person name="Yajun G."/>
        </authorList>
    </citation>
    <scope>NUCLEOTIDE SEQUENCE [LARGE SCALE GENOMIC DNA]</scope>
    <source>
        <strain evidence="3 5">HF-1101</strain>
    </source>
</reference>
<dbReference type="EMBL" id="CP063310">
    <property type="protein sequence ID" value="QOS69700.1"/>
    <property type="molecule type" value="Genomic_DNA"/>
</dbReference>
<dbReference type="KEGG" id="egd:GS424_007665"/>
<dbReference type="Proteomes" id="UP000438093">
    <property type="component" value="Unassembled WGS sequence"/>
</dbReference>
<reference evidence="2" key="2">
    <citation type="submission" date="2019-08" db="EMBL/GenBank/DDBJ databases">
        <authorList>
            <person name="Ge Y."/>
        </authorList>
    </citation>
    <scope>NUCLEOTIDE SEQUENCE</scope>
    <source>
        <strain evidence="2">HF-4214</strain>
    </source>
</reference>
<accession>A0A6L7IQR4</accession>
<evidence type="ECO:0000313" key="4">
    <source>
        <dbReference type="Proteomes" id="UP000438093"/>
    </source>
</evidence>
<organism evidence="2 4">
    <name type="scientific">Eggerthella guodeyinii</name>
    <dbReference type="NCBI Taxonomy" id="2690837"/>
    <lineage>
        <taxon>Bacteria</taxon>
        <taxon>Bacillati</taxon>
        <taxon>Actinomycetota</taxon>
        <taxon>Coriobacteriia</taxon>
        <taxon>Eggerthellales</taxon>
        <taxon>Eggerthellaceae</taxon>
        <taxon>Eggerthella</taxon>
    </lineage>
</organism>
<evidence type="ECO:0000313" key="3">
    <source>
        <dbReference type="EMBL" id="QOS69700.1"/>
    </source>
</evidence>
<gene>
    <name evidence="2" type="ORF">GJG86_11475</name>
    <name evidence="3" type="ORF">GS424_007665</name>
</gene>
<name>A0A6N7RQ23_9ACTN</name>
<dbReference type="GO" id="GO:0006355">
    <property type="term" value="P:regulation of DNA-templated transcription"/>
    <property type="evidence" value="ECO:0007669"/>
    <property type="project" value="InterPro"/>
</dbReference>
<dbReference type="Pfam" id="PF01402">
    <property type="entry name" value="RHH_1"/>
    <property type="match status" value="1"/>
</dbReference>
<feature type="domain" description="Ribbon-helix-helix protein CopG" evidence="1">
    <location>
        <begin position="50"/>
        <end position="88"/>
    </location>
</feature>
<dbReference type="AlphaFoldDB" id="A0A6N7RQ23"/>
<dbReference type="Proteomes" id="UP000478463">
    <property type="component" value="Chromosome"/>
</dbReference>
<dbReference type="InterPro" id="IPR013321">
    <property type="entry name" value="Arc_rbn_hlx_hlx"/>
</dbReference>
<protein>
    <submittedName>
        <fullName evidence="2">Ribbon-helix-helix protein, CopG family</fullName>
    </submittedName>
</protein>
<dbReference type="CDD" id="cd22231">
    <property type="entry name" value="RHH_NikR_HicB-like"/>
    <property type="match status" value="1"/>
</dbReference>
<proteinExistence type="predicted"/>
<dbReference type="Gene3D" id="1.10.1220.10">
    <property type="entry name" value="Met repressor-like"/>
    <property type="match status" value="1"/>
</dbReference>
<accession>A0A6N7RQ23</accession>